<evidence type="ECO:0000313" key="2">
    <source>
        <dbReference type="Proteomes" id="UP001143910"/>
    </source>
</evidence>
<protein>
    <submittedName>
        <fullName evidence="1">Uncharacterized protein</fullName>
    </submittedName>
</protein>
<evidence type="ECO:0000313" key="1">
    <source>
        <dbReference type="EMBL" id="KAJ2966566.1"/>
    </source>
</evidence>
<keyword evidence="2" id="KW-1185">Reference proteome</keyword>
<organism evidence="1 2">
    <name type="scientific">Zarea fungicola</name>
    <dbReference type="NCBI Taxonomy" id="93591"/>
    <lineage>
        <taxon>Eukaryota</taxon>
        <taxon>Fungi</taxon>
        <taxon>Dikarya</taxon>
        <taxon>Ascomycota</taxon>
        <taxon>Pezizomycotina</taxon>
        <taxon>Sordariomycetes</taxon>
        <taxon>Hypocreomycetidae</taxon>
        <taxon>Hypocreales</taxon>
        <taxon>Cordycipitaceae</taxon>
        <taxon>Zarea</taxon>
    </lineage>
</organism>
<dbReference type="Proteomes" id="UP001143910">
    <property type="component" value="Unassembled WGS sequence"/>
</dbReference>
<sequence>MSEQLRVWLEPKRHSVEGHTATCILTFRGRTIWGPASCHQNTIELRNAIHKADDRFNILFEPKSHTVEGHTRSISVSSFGQVLLDRLSTHDNMEGLVIAINAVLAIDPLIAETHNSKL</sequence>
<accession>A0ACC1MJX2</accession>
<dbReference type="EMBL" id="JANJQO010002580">
    <property type="protein sequence ID" value="KAJ2966566.1"/>
    <property type="molecule type" value="Genomic_DNA"/>
</dbReference>
<name>A0ACC1MJX2_9HYPO</name>
<comment type="caution">
    <text evidence="1">The sequence shown here is derived from an EMBL/GenBank/DDBJ whole genome shotgun (WGS) entry which is preliminary data.</text>
</comment>
<reference evidence="1" key="1">
    <citation type="submission" date="2022-08" db="EMBL/GenBank/DDBJ databases">
        <title>Genome Sequence of Lecanicillium fungicola.</title>
        <authorList>
            <person name="Buettner E."/>
        </authorList>
    </citation>
    <scope>NUCLEOTIDE SEQUENCE</scope>
    <source>
        <strain evidence="1">Babe33</strain>
    </source>
</reference>
<gene>
    <name evidence="1" type="ORF">NQ176_g10089</name>
</gene>
<proteinExistence type="predicted"/>